<evidence type="ECO:0000256" key="1">
    <source>
        <dbReference type="SAM" id="MobiDB-lite"/>
    </source>
</evidence>
<dbReference type="EMBL" id="JARIHO010000049">
    <property type="protein sequence ID" value="KAJ7321963.1"/>
    <property type="molecule type" value="Genomic_DNA"/>
</dbReference>
<feature type="region of interest" description="Disordered" evidence="1">
    <location>
        <begin position="251"/>
        <end position="271"/>
    </location>
</feature>
<dbReference type="PANTHER" id="PTHR46364">
    <property type="entry name" value="OS08G0421900 PROTEIN"/>
    <property type="match status" value="1"/>
</dbReference>
<proteinExistence type="predicted"/>
<dbReference type="InterPro" id="IPR001025">
    <property type="entry name" value="BAH_dom"/>
</dbReference>
<evidence type="ECO:0000313" key="3">
    <source>
        <dbReference type="EMBL" id="KAJ7321963.1"/>
    </source>
</evidence>
<feature type="domain" description="BAH" evidence="2">
    <location>
        <begin position="52"/>
        <end position="179"/>
    </location>
</feature>
<protein>
    <recommendedName>
        <fullName evidence="2">BAH domain-containing protein</fullName>
    </recommendedName>
</protein>
<organism evidence="3 4">
    <name type="scientific">Mycena albidolilacea</name>
    <dbReference type="NCBI Taxonomy" id="1033008"/>
    <lineage>
        <taxon>Eukaryota</taxon>
        <taxon>Fungi</taxon>
        <taxon>Dikarya</taxon>
        <taxon>Basidiomycota</taxon>
        <taxon>Agaricomycotina</taxon>
        <taxon>Agaricomycetes</taxon>
        <taxon>Agaricomycetidae</taxon>
        <taxon>Agaricales</taxon>
        <taxon>Marasmiineae</taxon>
        <taxon>Mycenaceae</taxon>
        <taxon>Mycena</taxon>
    </lineage>
</organism>
<comment type="caution">
    <text evidence="3">The sequence shown here is derived from an EMBL/GenBank/DDBJ whole genome shotgun (WGS) entry which is preliminary data.</text>
</comment>
<feature type="region of interest" description="Disordered" evidence="1">
    <location>
        <begin position="1"/>
        <end position="26"/>
    </location>
</feature>
<evidence type="ECO:0000259" key="2">
    <source>
        <dbReference type="PROSITE" id="PS51038"/>
    </source>
</evidence>
<name>A0AAD6ZHZ4_9AGAR</name>
<sequence>MPKSRSRLTIKKKSKKGRVALGREKNAPTAEEWAGMPQYYTFQVEDEDGMGHDFSVNDLARILPHKREVGDVIETHEYWVCKIVDVRARSDTDVWVSIEWFYSPQDAIELNKEFDPSHCGKYERLKSNHTDCVSSHCFDGLAPAKQYDETNLDQESIGGEEFYYRYTANISDKSIFPTPSASCVCDCLYNPSDVAPNSVMHLCPQPGCRKYYHRGCIASMSTKNPPERIHFLLTDPDTGASIQLPLIESASAEPAKKRRRASSHASVPNTTIPSPAAFRPLLAALPPVLVRAAAQPMVRGGVLGVAGNTAAVVAARRTVCAALRDGTFAEGWEKRMPEGWEQTMPEGWDAEDVLLVGGTAVGENGVKPEPGVKFELGVSVSAGGGKRKGAKGKRKTEADPMAVLQCPECGGPV</sequence>
<dbReference type="AlphaFoldDB" id="A0AAD6ZHZ4"/>
<evidence type="ECO:0000313" key="4">
    <source>
        <dbReference type="Proteomes" id="UP001218218"/>
    </source>
</evidence>
<accession>A0AAD6ZHZ4</accession>
<dbReference type="PROSITE" id="PS51038">
    <property type="entry name" value="BAH"/>
    <property type="match status" value="1"/>
</dbReference>
<feature type="compositionally biased region" description="Basic residues" evidence="1">
    <location>
        <begin position="1"/>
        <end position="18"/>
    </location>
</feature>
<gene>
    <name evidence="3" type="ORF">DFH08DRAFT_357635</name>
</gene>
<dbReference type="Proteomes" id="UP001218218">
    <property type="component" value="Unassembled WGS sequence"/>
</dbReference>
<reference evidence="3" key="1">
    <citation type="submission" date="2023-03" db="EMBL/GenBank/DDBJ databases">
        <title>Massive genome expansion in bonnet fungi (Mycena s.s.) driven by repeated elements and novel gene families across ecological guilds.</title>
        <authorList>
            <consortium name="Lawrence Berkeley National Laboratory"/>
            <person name="Harder C.B."/>
            <person name="Miyauchi S."/>
            <person name="Viragh M."/>
            <person name="Kuo A."/>
            <person name="Thoen E."/>
            <person name="Andreopoulos B."/>
            <person name="Lu D."/>
            <person name="Skrede I."/>
            <person name="Drula E."/>
            <person name="Henrissat B."/>
            <person name="Morin E."/>
            <person name="Kohler A."/>
            <person name="Barry K."/>
            <person name="LaButti K."/>
            <person name="Morin E."/>
            <person name="Salamov A."/>
            <person name="Lipzen A."/>
            <person name="Mereny Z."/>
            <person name="Hegedus B."/>
            <person name="Baldrian P."/>
            <person name="Stursova M."/>
            <person name="Weitz H."/>
            <person name="Taylor A."/>
            <person name="Grigoriev I.V."/>
            <person name="Nagy L.G."/>
            <person name="Martin F."/>
            <person name="Kauserud H."/>
        </authorList>
    </citation>
    <scope>NUCLEOTIDE SEQUENCE</scope>
    <source>
        <strain evidence="3">CBHHK002</strain>
    </source>
</reference>
<keyword evidence="4" id="KW-1185">Reference proteome</keyword>
<dbReference type="Gene3D" id="2.30.30.490">
    <property type="match status" value="1"/>
</dbReference>
<dbReference type="GO" id="GO:0003682">
    <property type="term" value="F:chromatin binding"/>
    <property type="evidence" value="ECO:0007669"/>
    <property type="project" value="InterPro"/>
</dbReference>
<dbReference type="InterPro" id="IPR043151">
    <property type="entry name" value="BAH_sf"/>
</dbReference>